<proteinExistence type="predicted"/>
<protein>
    <submittedName>
        <fullName evidence="1">Uncharacterized protein</fullName>
    </submittedName>
</protein>
<evidence type="ECO:0000313" key="1">
    <source>
        <dbReference type="EMBL" id="PNX94824.1"/>
    </source>
</evidence>
<evidence type="ECO:0000313" key="2">
    <source>
        <dbReference type="Proteomes" id="UP000236291"/>
    </source>
</evidence>
<dbReference type="EMBL" id="ASHM01012857">
    <property type="protein sequence ID" value="PNX94824.1"/>
    <property type="molecule type" value="Genomic_DNA"/>
</dbReference>
<comment type="caution">
    <text evidence="1">The sequence shown here is derived from an EMBL/GenBank/DDBJ whole genome shotgun (WGS) entry which is preliminary data.</text>
</comment>
<sequence length="54" mass="6154">MKTPSPAQLVSPCYFTCLPNVTDQWVWRPDPGGGYSMQSCSLLGSFRMWRLQQT</sequence>
<dbReference type="AlphaFoldDB" id="A0A2K3MVR7"/>
<reference evidence="1 2" key="1">
    <citation type="journal article" date="2014" name="Am. J. Bot.">
        <title>Genome assembly and annotation for red clover (Trifolium pratense; Fabaceae).</title>
        <authorList>
            <person name="Istvanek J."/>
            <person name="Jaros M."/>
            <person name="Krenek A."/>
            <person name="Repkova J."/>
        </authorList>
    </citation>
    <scope>NUCLEOTIDE SEQUENCE [LARGE SCALE GENOMIC DNA]</scope>
    <source>
        <strain evidence="2">cv. Tatra</strain>
        <tissue evidence="1">Young leaves</tissue>
    </source>
</reference>
<accession>A0A2K3MVR7</accession>
<reference evidence="1 2" key="2">
    <citation type="journal article" date="2017" name="Front. Plant Sci.">
        <title>Gene Classification and Mining of Molecular Markers Useful in Red Clover (Trifolium pratense) Breeding.</title>
        <authorList>
            <person name="Istvanek J."/>
            <person name="Dluhosova J."/>
            <person name="Dluhos P."/>
            <person name="Patkova L."/>
            <person name="Nedelnik J."/>
            <person name="Repkova J."/>
        </authorList>
    </citation>
    <scope>NUCLEOTIDE SEQUENCE [LARGE SCALE GENOMIC DNA]</scope>
    <source>
        <strain evidence="2">cv. Tatra</strain>
        <tissue evidence="1">Young leaves</tissue>
    </source>
</reference>
<gene>
    <name evidence="1" type="ORF">L195_g018005</name>
</gene>
<organism evidence="1 2">
    <name type="scientific">Trifolium pratense</name>
    <name type="common">Red clover</name>
    <dbReference type="NCBI Taxonomy" id="57577"/>
    <lineage>
        <taxon>Eukaryota</taxon>
        <taxon>Viridiplantae</taxon>
        <taxon>Streptophyta</taxon>
        <taxon>Embryophyta</taxon>
        <taxon>Tracheophyta</taxon>
        <taxon>Spermatophyta</taxon>
        <taxon>Magnoliopsida</taxon>
        <taxon>eudicotyledons</taxon>
        <taxon>Gunneridae</taxon>
        <taxon>Pentapetalae</taxon>
        <taxon>rosids</taxon>
        <taxon>fabids</taxon>
        <taxon>Fabales</taxon>
        <taxon>Fabaceae</taxon>
        <taxon>Papilionoideae</taxon>
        <taxon>50 kb inversion clade</taxon>
        <taxon>NPAAA clade</taxon>
        <taxon>Hologalegina</taxon>
        <taxon>IRL clade</taxon>
        <taxon>Trifolieae</taxon>
        <taxon>Trifolium</taxon>
    </lineage>
</organism>
<dbReference type="Proteomes" id="UP000236291">
    <property type="component" value="Unassembled WGS sequence"/>
</dbReference>
<name>A0A2K3MVR7_TRIPR</name>